<evidence type="ECO:0000256" key="5">
    <source>
        <dbReference type="ARBA" id="ARBA00022801"/>
    </source>
</evidence>
<gene>
    <name evidence="10" type="ORF">H6P81_013296</name>
</gene>
<dbReference type="PANTHER" id="PTHR31403:SF4">
    <property type="entry name" value="PHOSPHOLIPASE A1-IALPHA2, CHLOROPLASTIC"/>
    <property type="match status" value="1"/>
</dbReference>
<comment type="subcellular location">
    <subcellularLocation>
        <location evidence="1">Plastid</location>
        <location evidence="1">Chloroplast</location>
    </subcellularLocation>
</comment>
<evidence type="ECO:0000313" key="11">
    <source>
        <dbReference type="Proteomes" id="UP000825729"/>
    </source>
</evidence>
<keyword evidence="8" id="KW-0443">Lipid metabolism</keyword>
<keyword evidence="11" id="KW-1185">Reference proteome</keyword>
<keyword evidence="3" id="KW-0150">Chloroplast</keyword>
<keyword evidence="7" id="KW-0442">Lipid degradation</keyword>
<keyword evidence="5" id="KW-0378">Hydrolase</keyword>
<dbReference type="PANTHER" id="PTHR31403">
    <property type="entry name" value="PHOSPHOLIPASE A1-IBETA2, CHLOROPLASTIC"/>
    <property type="match status" value="1"/>
</dbReference>
<name>A0AAV7EIZ3_ARIFI</name>
<evidence type="ECO:0000256" key="6">
    <source>
        <dbReference type="ARBA" id="ARBA00022946"/>
    </source>
</evidence>
<dbReference type="FunFam" id="3.40.50.1820:FF:000106">
    <property type="entry name" value="Galactolipase DONGLE, chloroplastic"/>
    <property type="match status" value="1"/>
</dbReference>
<evidence type="ECO:0000256" key="1">
    <source>
        <dbReference type="ARBA" id="ARBA00004229"/>
    </source>
</evidence>
<proteinExistence type="inferred from homology"/>
<feature type="domain" description="Fungal lipase-type" evidence="9">
    <location>
        <begin position="198"/>
        <end position="358"/>
    </location>
</feature>
<dbReference type="CDD" id="cd00519">
    <property type="entry name" value="Lipase_3"/>
    <property type="match status" value="1"/>
</dbReference>
<organism evidence="10 11">
    <name type="scientific">Aristolochia fimbriata</name>
    <name type="common">White veined hardy Dutchman's pipe vine</name>
    <dbReference type="NCBI Taxonomy" id="158543"/>
    <lineage>
        <taxon>Eukaryota</taxon>
        <taxon>Viridiplantae</taxon>
        <taxon>Streptophyta</taxon>
        <taxon>Embryophyta</taxon>
        <taxon>Tracheophyta</taxon>
        <taxon>Spermatophyta</taxon>
        <taxon>Magnoliopsida</taxon>
        <taxon>Magnoliidae</taxon>
        <taxon>Piperales</taxon>
        <taxon>Aristolochiaceae</taxon>
        <taxon>Aristolochia</taxon>
    </lineage>
</organism>
<evidence type="ECO:0000256" key="2">
    <source>
        <dbReference type="ARBA" id="ARBA00010701"/>
    </source>
</evidence>
<evidence type="ECO:0000256" key="7">
    <source>
        <dbReference type="ARBA" id="ARBA00022963"/>
    </source>
</evidence>
<dbReference type="Proteomes" id="UP000825729">
    <property type="component" value="Unassembled WGS sequence"/>
</dbReference>
<comment type="similarity">
    <text evidence="2">Belongs to the AB hydrolase superfamily. Lipase family.</text>
</comment>
<reference evidence="10 11" key="1">
    <citation type="submission" date="2021-07" db="EMBL/GenBank/DDBJ databases">
        <title>The Aristolochia fimbriata genome: insights into angiosperm evolution, floral development and chemical biosynthesis.</title>
        <authorList>
            <person name="Jiao Y."/>
        </authorList>
    </citation>
    <scope>NUCLEOTIDE SEQUENCE [LARGE SCALE GENOMIC DNA]</scope>
    <source>
        <strain evidence="10">IBCAS-2021</strain>
        <tissue evidence="10">Leaf</tissue>
    </source>
</reference>
<dbReference type="GO" id="GO:0016042">
    <property type="term" value="P:lipid catabolic process"/>
    <property type="evidence" value="ECO:0007669"/>
    <property type="project" value="UniProtKB-KW"/>
</dbReference>
<evidence type="ECO:0000259" key="9">
    <source>
        <dbReference type="Pfam" id="PF01764"/>
    </source>
</evidence>
<evidence type="ECO:0000256" key="4">
    <source>
        <dbReference type="ARBA" id="ARBA00022640"/>
    </source>
</evidence>
<dbReference type="GO" id="GO:0008970">
    <property type="term" value="F:phospholipase A1 activity"/>
    <property type="evidence" value="ECO:0007669"/>
    <property type="project" value="TreeGrafter"/>
</dbReference>
<comment type="caution">
    <text evidence="10">The sequence shown here is derived from an EMBL/GenBank/DDBJ whole genome shotgun (WGS) entry which is preliminary data.</text>
</comment>
<sequence>MAVSVIKSKPSPLPLQTQLPRSSNYRAPVLARLAITHRNASVSTTTTTTTTTTLVTPVVAPAKTETCSSFSSSCINNLARMWREIQGSDDWDRLVEPLHPLLRNEIIRYGEFVTACYKAFDLDPNSKRYLNCKYGKHNVLQRVGMQDCGYKVTKYIYATPDINIPSLQGGASCARWIGYVAVASDEEAVRRLGRRDIVVTFRGTVTNTEWIANFMSSLTPARLDPHDPRPDVKVESGFLSLYTSDDSSCKFGSGSCREQLLSELSRLVNEYKDEEISITVAGHSMGSSLAMLLAYDVAELGLINRDEYSGQDCIPITVYSFGGPRVGNSGFKERCDGLGVKILRVVNVNDPITKLPGVLFNENFRVLGGKYELPWSCSCYAHVGVELALDFFKMQDPSCVHDLETYVSLLRCPKMVQVQREAAGTSDFVNKAKEFFTTAQKQELWSFQHAARKVGTLVQSLRT</sequence>
<dbReference type="Pfam" id="PF01764">
    <property type="entry name" value="Lipase_3"/>
    <property type="match status" value="1"/>
</dbReference>
<dbReference type="InterPro" id="IPR029058">
    <property type="entry name" value="AB_hydrolase_fold"/>
</dbReference>
<protein>
    <recommendedName>
        <fullName evidence="9">Fungal lipase-type domain-containing protein</fullName>
    </recommendedName>
</protein>
<dbReference type="InterPro" id="IPR002921">
    <property type="entry name" value="Fungal_lipase-type"/>
</dbReference>
<dbReference type="EMBL" id="JAINDJ010000005">
    <property type="protein sequence ID" value="KAG9447168.1"/>
    <property type="molecule type" value="Genomic_DNA"/>
</dbReference>
<evidence type="ECO:0000256" key="8">
    <source>
        <dbReference type="ARBA" id="ARBA00023098"/>
    </source>
</evidence>
<keyword evidence="4" id="KW-0934">Plastid</keyword>
<accession>A0AAV7EIZ3</accession>
<keyword evidence="6" id="KW-0809">Transit peptide</keyword>
<dbReference type="GO" id="GO:0009507">
    <property type="term" value="C:chloroplast"/>
    <property type="evidence" value="ECO:0007669"/>
    <property type="project" value="UniProtKB-SubCell"/>
</dbReference>
<evidence type="ECO:0000256" key="3">
    <source>
        <dbReference type="ARBA" id="ARBA00022528"/>
    </source>
</evidence>
<dbReference type="SUPFAM" id="SSF53474">
    <property type="entry name" value="alpha/beta-Hydrolases"/>
    <property type="match status" value="1"/>
</dbReference>
<evidence type="ECO:0000313" key="10">
    <source>
        <dbReference type="EMBL" id="KAG9447168.1"/>
    </source>
</evidence>
<dbReference type="AlphaFoldDB" id="A0AAV7EIZ3"/>
<dbReference type="Gene3D" id="3.40.50.1820">
    <property type="entry name" value="alpha/beta hydrolase"/>
    <property type="match status" value="1"/>
</dbReference>